<protein>
    <submittedName>
        <fullName evidence="12">Alpha-mannosyltransferase</fullName>
    </submittedName>
</protein>
<dbReference type="GO" id="GO:0046354">
    <property type="term" value="P:mannan biosynthetic process"/>
    <property type="evidence" value="ECO:0007669"/>
    <property type="project" value="TreeGrafter"/>
</dbReference>
<evidence type="ECO:0000256" key="6">
    <source>
        <dbReference type="ARBA" id="ARBA00022968"/>
    </source>
</evidence>
<sequence length="584" mass="63975">MLVFVRRHRFRAILTVGVSLIVLLFLLVFDRLEDALDAFNHAISDGTVRQPHPSPADDDRSETASFQQPPASPVGSGVPPSPAMLLFWQHLLAALVDAKPNTSQIVVLEESVTKYDTDATFNTDGHRADKVHLPDDVHAAIKDAHARFYKAVVGGLAQRLPFAGKDDGARGAKGGGRKTFAGKHWLLGARAEGAAEETETETRWGRWRPQRKQAPTAASGSGSAPPAEATRGIVMTAGGPYVGVAATSLRMLRRSGSALPVQLFLDTDADYDKELCETVLPPLGARCHVLQRFWDTTPDMHVLARFQFKVFSILLSSYREVLFLDADCWPVRSPDYLFETAPFRSHGLVTWPDFWLSTAAPALYDIVGIPAPPVAERASSEAGMLLYDKARHGASLLLAAYYNFYGPAYYYPLLSQGASGQGDKETFLHGALVAGSPVYSVRTPTGILGRWINGSFLGAAMSQADPADDTAQVEEASSRVHMPAPASASARAEPIHARWLFIHHNLIKVDLRKLDAALRSAYIPNETGDLSRLWQLDPDFLDRAGYDVERAMWDELRTATCQHSLTSKDCEDLSRYYTAVFGSK</sequence>
<accession>A0A167Z5K8</accession>
<dbReference type="AlphaFoldDB" id="A0A167Z5K8"/>
<dbReference type="InterPro" id="IPR029044">
    <property type="entry name" value="Nucleotide-diphossugar_trans"/>
</dbReference>
<proteinExistence type="inferred from homology"/>
<evidence type="ECO:0000256" key="1">
    <source>
        <dbReference type="ARBA" id="ARBA00004323"/>
    </source>
</evidence>
<dbReference type="InterPro" id="IPR022751">
    <property type="entry name" value="Alpha_mannosyltransferase"/>
</dbReference>
<keyword evidence="4 12" id="KW-0808">Transferase</keyword>
<evidence type="ECO:0000256" key="3">
    <source>
        <dbReference type="ARBA" id="ARBA00009105"/>
    </source>
</evidence>
<dbReference type="SUPFAM" id="SSF53448">
    <property type="entry name" value="Nucleotide-diphospho-sugar transferases"/>
    <property type="match status" value="1"/>
</dbReference>
<comment type="subcellular location">
    <subcellularLocation>
        <location evidence="1">Golgi apparatus membrane</location>
        <topology evidence="1">Single-pass type II membrane protein</topology>
    </subcellularLocation>
</comment>
<feature type="region of interest" description="Disordered" evidence="10">
    <location>
        <begin position="46"/>
        <end position="77"/>
    </location>
</feature>
<name>A0A167Z5K8_9HYPO</name>
<dbReference type="PANTHER" id="PTHR31646">
    <property type="entry name" value="ALPHA-1,2-MANNOSYLTRANSFERASE MNN2"/>
    <property type="match status" value="1"/>
</dbReference>
<keyword evidence="6" id="KW-0735">Signal-anchor</keyword>
<evidence type="ECO:0000313" key="13">
    <source>
        <dbReference type="Proteomes" id="UP000076874"/>
    </source>
</evidence>
<gene>
    <name evidence="12" type="ORF">SPI_01697</name>
</gene>
<feature type="region of interest" description="Disordered" evidence="10">
    <location>
        <begin position="197"/>
        <end position="228"/>
    </location>
</feature>
<reference evidence="12 13" key="1">
    <citation type="journal article" date="2016" name="Genome Biol. Evol.">
        <title>Divergent and convergent evolution of fungal pathogenicity.</title>
        <authorList>
            <person name="Shang Y."/>
            <person name="Xiao G."/>
            <person name="Zheng P."/>
            <person name="Cen K."/>
            <person name="Zhan S."/>
            <person name="Wang C."/>
        </authorList>
    </citation>
    <scope>NUCLEOTIDE SEQUENCE [LARGE SCALE GENOMIC DNA]</scope>
    <source>
        <strain evidence="12 13">RCEF 264</strain>
    </source>
</reference>
<comment type="pathway">
    <text evidence="2">Protein modification; protein glycosylation.</text>
</comment>
<dbReference type="EMBL" id="AZHD01000002">
    <property type="protein sequence ID" value="OAA67121.1"/>
    <property type="molecule type" value="Genomic_DNA"/>
</dbReference>
<feature type="transmembrane region" description="Helical" evidence="11">
    <location>
        <begin position="12"/>
        <end position="29"/>
    </location>
</feature>
<comment type="similarity">
    <text evidence="3">Belongs to the MNN1/MNT family.</text>
</comment>
<keyword evidence="9 11" id="KW-0472">Membrane</keyword>
<keyword evidence="7 11" id="KW-1133">Transmembrane helix</keyword>
<organism evidence="12 13">
    <name type="scientific">Niveomyces insectorum RCEF 264</name>
    <dbReference type="NCBI Taxonomy" id="1081102"/>
    <lineage>
        <taxon>Eukaryota</taxon>
        <taxon>Fungi</taxon>
        <taxon>Dikarya</taxon>
        <taxon>Ascomycota</taxon>
        <taxon>Pezizomycotina</taxon>
        <taxon>Sordariomycetes</taxon>
        <taxon>Hypocreomycetidae</taxon>
        <taxon>Hypocreales</taxon>
        <taxon>Cordycipitaceae</taxon>
        <taxon>Niveomyces</taxon>
    </lineage>
</organism>
<evidence type="ECO:0000256" key="8">
    <source>
        <dbReference type="ARBA" id="ARBA00023034"/>
    </source>
</evidence>
<dbReference type="GO" id="GO:0000026">
    <property type="term" value="F:alpha-1,2-mannosyltransferase activity"/>
    <property type="evidence" value="ECO:0007669"/>
    <property type="project" value="TreeGrafter"/>
</dbReference>
<keyword evidence="12" id="KW-0328">Glycosyltransferase</keyword>
<keyword evidence="13" id="KW-1185">Reference proteome</keyword>
<evidence type="ECO:0000256" key="2">
    <source>
        <dbReference type="ARBA" id="ARBA00004922"/>
    </source>
</evidence>
<keyword evidence="5 11" id="KW-0812">Transmembrane</keyword>
<evidence type="ECO:0000256" key="5">
    <source>
        <dbReference type="ARBA" id="ARBA00022692"/>
    </source>
</evidence>
<evidence type="ECO:0000256" key="7">
    <source>
        <dbReference type="ARBA" id="ARBA00022989"/>
    </source>
</evidence>
<comment type="caution">
    <text evidence="12">The sequence shown here is derived from an EMBL/GenBank/DDBJ whole genome shotgun (WGS) entry which is preliminary data.</text>
</comment>
<dbReference type="Proteomes" id="UP000076874">
    <property type="component" value="Unassembled WGS sequence"/>
</dbReference>
<dbReference type="OrthoDB" id="430354at2759"/>
<feature type="compositionally biased region" description="Low complexity" evidence="10">
    <location>
        <begin position="214"/>
        <end position="228"/>
    </location>
</feature>
<evidence type="ECO:0000256" key="11">
    <source>
        <dbReference type="SAM" id="Phobius"/>
    </source>
</evidence>
<evidence type="ECO:0000313" key="12">
    <source>
        <dbReference type="EMBL" id="OAA67121.1"/>
    </source>
</evidence>
<dbReference type="STRING" id="1081102.A0A167Z5K8"/>
<evidence type="ECO:0000256" key="9">
    <source>
        <dbReference type="ARBA" id="ARBA00023136"/>
    </source>
</evidence>
<keyword evidence="8" id="KW-0333">Golgi apparatus</keyword>
<dbReference type="GO" id="GO:0000139">
    <property type="term" value="C:Golgi membrane"/>
    <property type="evidence" value="ECO:0007669"/>
    <property type="project" value="UniProtKB-SubCell"/>
</dbReference>
<evidence type="ECO:0000256" key="10">
    <source>
        <dbReference type="SAM" id="MobiDB-lite"/>
    </source>
</evidence>
<dbReference type="Pfam" id="PF11051">
    <property type="entry name" value="Mannosyl_trans3"/>
    <property type="match status" value="2"/>
</dbReference>
<evidence type="ECO:0000256" key="4">
    <source>
        <dbReference type="ARBA" id="ARBA00022679"/>
    </source>
</evidence>
<dbReference type="PANTHER" id="PTHR31646:SF1">
    <property type="entry name" value="ALPHA-1,2-MANNOSYLTRANSFERASE MNN2"/>
    <property type="match status" value="1"/>
</dbReference>